<proteinExistence type="predicted"/>
<evidence type="ECO:0000313" key="2">
    <source>
        <dbReference type="Proteomes" id="UP000256964"/>
    </source>
</evidence>
<reference evidence="1 2" key="1">
    <citation type="journal article" date="2018" name="Biotechnol. Biofuels">
        <title>Integrative visual omics of the white-rot fungus Polyporus brumalis exposes the biotechnological potential of its oxidative enzymes for delignifying raw plant biomass.</title>
        <authorList>
            <person name="Miyauchi S."/>
            <person name="Rancon A."/>
            <person name="Drula E."/>
            <person name="Hage H."/>
            <person name="Chaduli D."/>
            <person name="Favel A."/>
            <person name="Grisel S."/>
            <person name="Henrissat B."/>
            <person name="Herpoel-Gimbert I."/>
            <person name="Ruiz-Duenas F.J."/>
            <person name="Chevret D."/>
            <person name="Hainaut M."/>
            <person name="Lin J."/>
            <person name="Wang M."/>
            <person name="Pangilinan J."/>
            <person name="Lipzen A."/>
            <person name="Lesage-Meessen L."/>
            <person name="Navarro D."/>
            <person name="Riley R."/>
            <person name="Grigoriev I.V."/>
            <person name="Zhou S."/>
            <person name="Raouche S."/>
            <person name="Rosso M.N."/>
        </authorList>
    </citation>
    <scope>NUCLEOTIDE SEQUENCE [LARGE SCALE GENOMIC DNA]</scope>
    <source>
        <strain evidence="1 2">BRFM 1820</strain>
    </source>
</reference>
<sequence>MCPNRLLCICLFVAKYERCMVDVCTHATVPSLTAIYHYHPTNGRPLTLRRARPAGATARPTRFHSFHKSFVLGCVVRERCGHSPSIFPVCMRCGVIVVQVHSGSMMMAMSGGRCDTDGCWESLLRDGNNTTRTRSQAGWFRTMLVTDVLYV</sequence>
<gene>
    <name evidence="1" type="ORF">OH76DRAFT_591256</name>
</gene>
<keyword evidence="2" id="KW-1185">Reference proteome</keyword>
<organism evidence="1 2">
    <name type="scientific">Lentinus brumalis</name>
    <dbReference type="NCBI Taxonomy" id="2498619"/>
    <lineage>
        <taxon>Eukaryota</taxon>
        <taxon>Fungi</taxon>
        <taxon>Dikarya</taxon>
        <taxon>Basidiomycota</taxon>
        <taxon>Agaricomycotina</taxon>
        <taxon>Agaricomycetes</taxon>
        <taxon>Polyporales</taxon>
        <taxon>Polyporaceae</taxon>
        <taxon>Lentinus</taxon>
    </lineage>
</organism>
<dbReference type="Proteomes" id="UP000256964">
    <property type="component" value="Unassembled WGS sequence"/>
</dbReference>
<accession>A0A371DU15</accession>
<name>A0A371DU15_9APHY</name>
<evidence type="ECO:0000313" key="1">
    <source>
        <dbReference type="EMBL" id="RDX56032.1"/>
    </source>
</evidence>
<dbReference type="AlphaFoldDB" id="A0A371DU15"/>
<protein>
    <submittedName>
        <fullName evidence="1">Uncharacterized protein</fullName>
    </submittedName>
</protein>
<dbReference type="EMBL" id="KZ857381">
    <property type="protein sequence ID" value="RDX56032.1"/>
    <property type="molecule type" value="Genomic_DNA"/>
</dbReference>